<protein>
    <submittedName>
        <fullName evidence="2">Ribonuclease HI family protein</fullName>
    </submittedName>
</protein>
<sequence>MNIHMETTKLSVYTDGGARGNPGPAGCGVIIFDSNDNLVDVANFYLGTATNNQAEYTALLKAVTIVKKYAPTEVTFYLDSELVVKQLNKEYKIKDANLRGLAEKIEAMLSESGINKFTFKHIPREQNKFADKLVNLAMDIALAK</sequence>
<feature type="domain" description="RNase H type-1" evidence="1">
    <location>
        <begin position="6"/>
        <end position="139"/>
    </location>
</feature>
<dbReference type="PANTHER" id="PTHR48475:SF1">
    <property type="entry name" value="RNASE H TYPE-1 DOMAIN-CONTAINING PROTEIN"/>
    <property type="match status" value="1"/>
</dbReference>
<organism evidence="2 3">
    <name type="scientific">Candidatus Dojkabacteria bacterium</name>
    <dbReference type="NCBI Taxonomy" id="2099670"/>
    <lineage>
        <taxon>Bacteria</taxon>
        <taxon>Candidatus Dojkabacteria</taxon>
    </lineage>
</organism>
<accession>A0A955L3E9</accession>
<evidence type="ECO:0000259" key="1">
    <source>
        <dbReference type="PROSITE" id="PS50879"/>
    </source>
</evidence>
<name>A0A955L3E9_9BACT</name>
<dbReference type="CDD" id="cd09279">
    <property type="entry name" value="RNase_HI_like"/>
    <property type="match status" value="1"/>
</dbReference>
<reference evidence="2" key="1">
    <citation type="submission" date="2020-04" db="EMBL/GenBank/DDBJ databases">
        <authorList>
            <person name="Zhang T."/>
        </authorList>
    </citation>
    <scope>NUCLEOTIDE SEQUENCE</scope>
    <source>
        <strain evidence="2">HKST-UBA10</strain>
    </source>
</reference>
<dbReference type="Proteomes" id="UP000782843">
    <property type="component" value="Unassembled WGS sequence"/>
</dbReference>
<proteinExistence type="predicted"/>
<dbReference type="Gene3D" id="3.30.420.10">
    <property type="entry name" value="Ribonuclease H-like superfamily/Ribonuclease H"/>
    <property type="match status" value="1"/>
</dbReference>
<gene>
    <name evidence="2" type="ORF">KC660_02325</name>
</gene>
<dbReference type="InterPro" id="IPR012337">
    <property type="entry name" value="RNaseH-like_sf"/>
</dbReference>
<dbReference type="PANTHER" id="PTHR48475">
    <property type="entry name" value="RIBONUCLEASE H"/>
    <property type="match status" value="1"/>
</dbReference>
<dbReference type="InterPro" id="IPR002156">
    <property type="entry name" value="RNaseH_domain"/>
</dbReference>
<dbReference type="SUPFAM" id="SSF53098">
    <property type="entry name" value="Ribonuclease H-like"/>
    <property type="match status" value="1"/>
</dbReference>
<dbReference type="GO" id="GO:0004523">
    <property type="term" value="F:RNA-DNA hybrid ribonuclease activity"/>
    <property type="evidence" value="ECO:0007669"/>
    <property type="project" value="InterPro"/>
</dbReference>
<evidence type="ECO:0000313" key="2">
    <source>
        <dbReference type="EMBL" id="MCA9382222.1"/>
    </source>
</evidence>
<dbReference type="EMBL" id="JAGQLG010000085">
    <property type="protein sequence ID" value="MCA9382222.1"/>
    <property type="molecule type" value="Genomic_DNA"/>
</dbReference>
<dbReference type="PROSITE" id="PS50879">
    <property type="entry name" value="RNASE_H_1"/>
    <property type="match status" value="1"/>
</dbReference>
<dbReference type="GO" id="GO:0003676">
    <property type="term" value="F:nucleic acid binding"/>
    <property type="evidence" value="ECO:0007669"/>
    <property type="project" value="InterPro"/>
</dbReference>
<evidence type="ECO:0000313" key="3">
    <source>
        <dbReference type="Proteomes" id="UP000782843"/>
    </source>
</evidence>
<reference evidence="2" key="2">
    <citation type="journal article" date="2021" name="Microbiome">
        <title>Successional dynamics and alternative stable states in a saline activated sludge microbial community over 9 years.</title>
        <authorList>
            <person name="Wang Y."/>
            <person name="Ye J."/>
            <person name="Ju F."/>
            <person name="Liu L."/>
            <person name="Boyd J.A."/>
            <person name="Deng Y."/>
            <person name="Parks D.H."/>
            <person name="Jiang X."/>
            <person name="Yin X."/>
            <person name="Woodcroft B.J."/>
            <person name="Tyson G.W."/>
            <person name="Hugenholtz P."/>
            <person name="Polz M.F."/>
            <person name="Zhang T."/>
        </authorList>
    </citation>
    <scope>NUCLEOTIDE SEQUENCE</scope>
    <source>
        <strain evidence="2">HKST-UBA10</strain>
    </source>
</reference>
<dbReference type="Pfam" id="PF13456">
    <property type="entry name" value="RVT_3"/>
    <property type="match status" value="1"/>
</dbReference>
<comment type="caution">
    <text evidence="2">The sequence shown here is derived from an EMBL/GenBank/DDBJ whole genome shotgun (WGS) entry which is preliminary data.</text>
</comment>
<dbReference type="AlphaFoldDB" id="A0A955L3E9"/>
<dbReference type="InterPro" id="IPR036397">
    <property type="entry name" value="RNaseH_sf"/>
</dbReference>